<dbReference type="InterPro" id="IPR002347">
    <property type="entry name" value="SDR_fam"/>
</dbReference>
<dbReference type="InterPro" id="IPR036291">
    <property type="entry name" value="NAD(P)-bd_dom_sf"/>
</dbReference>
<dbReference type="PANTHER" id="PTHR44169">
    <property type="entry name" value="NADPH-DEPENDENT 1-ACYLDIHYDROXYACETONE PHOSPHATE REDUCTASE"/>
    <property type="match status" value="1"/>
</dbReference>
<dbReference type="Pfam" id="PF00106">
    <property type="entry name" value="adh_short"/>
    <property type="match status" value="1"/>
</dbReference>
<dbReference type="GO" id="GO:0016491">
    <property type="term" value="F:oxidoreductase activity"/>
    <property type="evidence" value="ECO:0007669"/>
    <property type="project" value="UniProtKB-KW"/>
</dbReference>
<dbReference type="PRINTS" id="PR00080">
    <property type="entry name" value="SDRFAMILY"/>
</dbReference>
<comment type="similarity">
    <text evidence="1 3">Belongs to the short-chain dehydrogenases/reductases (SDR) family.</text>
</comment>
<evidence type="ECO:0000313" key="5">
    <source>
        <dbReference type="Proteomes" id="UP000294360"/>
    </source>
</evidence>
<dbReference type="KEGG" id="mtun:MTUNDRAET4_1663"/>
<dbReference type="Gene3D" id="3.40.50.720">
    <property type="entry name" value="NAD(P)-binding Rossmann-like Domain"/>
    <property type="match status" value="1"/>
</dbReference>
<dbReference type="SUPFAM" id="SSF51735">
    <property type="entry name" value="NAD(P)-binding Rossmann-fold domains"/>
    <property type="match status" value="1"/>
</dbReference>
<dbReference type="RefSeq" id="WP_244605745.1">
    <property type="nucleotide sequence ID" value="NZ_CP139089.1"/>
</dbReference>
<dbReference type="PRINTS" id="PR00081">
    <property type="entry name" value="GDHRDH"/>
</dbReference>
<evidence type="ECO:0000256" key="2">
    <source>
        <dbReference type="ARBA" id="ARBA00023002"/>
    </source>
</evidence>
<proteinExistence type="inferred from homology"/>
<accession>A0A4V6IMK0</accession>
<gene>
    <name evidence="4" type="ORF">MTUNDRAET4_1663</name>
</gene>
<evidence type="ECO:0000256" key="1">
    <source>
        <dbReference type="ARBA" id="ARBA00006484"/>
    </source>
</evidence>
<evidence type="ECO:0000313" key="4">
    <source>
        <dbReference type="EMBL" id="VFU08556.1"/>
    </source>
</evidence>
<reference evidence="4 5" key="1">
    <citation type="submission" date="2019-03" db="EMBL/GenBank/DDBJ databases">
        <authorList>
            <person name="Kox A.R. M."/>
        </authorList>
    </citation>
    <scope>NUCLEOTIDE SEQUENCE [LARGE SCALE GENOMIC DNA]</scope>
    <source>
        <strain evidence="4">MTUNDRAET4 annotated genome</strain>
    </source>
</reference>
<dbReference type="EMBL" id="LR536450">
    <property type="protein sequence ID" value="VFU08556.1"/>
    <property type="molecule type" value="Genomic_DNA"/>
</dbReference>
<name>A0A4V6IMK0_METTU</name>
<dbReference type="AlphaFoldDB" id="A0A4V6IMK0"/>
<protein>
    <submittedName>
        <fullName evidence="4">Short-chain dehydrogenase/reductase</fullName>
    </submittedName>
</protein>
<evidence type="ECO:0000256" key="3">
    <source>
        <dbReference type="RuleBase" id="RU000363"/>
    </source>
</evidence>
<dbReference type="PANTHER" id="PTHR44169:SF6">
    <property type="entry name" value="NADPH-DEPENDENT 1-ACYLDIHYDROXYACETONE PHOSPHATE REDUCTASE"/>
    <property type="match status" value="1"/>
</dbReference>
<keyword evidence="2" id="KW-0560">Oxidoreductase</keyword>
<dbReference type="Proteomes" id="UP000294360">
    <property type="component" value="Chromosome"/>
</dbReference>
<dbReference type="CDD" id="cd05374">
    <property type="entry name" value="17beta-HSD-like_SDR_c"/>
    <property type="match status" value="1"/>
</dbReference>
<organism evidence="4 5">
    <name type="scientific">Methylocella tundrae</name>
    <dbReference type="NCBI Taxonomy" id="227605"/>
    <lineage>
        <taxon>Bacteria</taxon>
        <taxon>Pseudomonadati</taxon>
        <taxon>Pseudomonadota</taxon>
        <taxon>Alphaproteobacteria</taxon>
        <taxon>Hyphomicrobiales</taxon>
        <taxon>Beijerinckiaceae</taxon>
        <taxon>Methylocella</taxon>
    </lineage>
</organism>
<sequence>MRSASDIGPVLVTGCSSGVGRAAAIAFRTAGFETFASARNLAALEELRALGCHTLALDVTDEAARRAAIAAVEDRFGAVGVLVNNAGYGQYGPIEEISLDDMRRQFETNVLGAMRLSQLALPSMRRAGRGRIVNVSSVAGRVSVMGGGAYHAAKFALEAIADAMRPEVKPFGIDVVNVLPGPIATQFEATLLRTIPDLGADGPYGHFKRNLARRMRAFLAPRGLGVMTANKVAEVVFRAATARRPRTRYNVGLIATLGPIGRALAPDRLVDAVTSLAISSERR</sequence>